<keyword evidence="1" id="KW-1133">Transmembrane helix</keyword>
<dbReference type="AlphaFoldDB" id="A0A0P7IVT8"/>
<sequence length="304" mass="34847">MVCIWLYHFEAPIWLWVVAVPFGGLVIGHLFNAWYVQFSRSLFYSRQGIKQLPENYYTALFVYDLTSLPEMFPGSEGIDAIPHWKHSVFFFPHPRNPLTFLLSLCWTFSLISIVVLRFMAKASALIYLPLVYLSWPSDFQTSLQKQMIWIKSQSAKSIELFKFWFACTTVLLFALSAFQAANMLDLNAILSDENPISTLVVLYYVTDLSKIMPWHYLSLSNSLLSIALYFLMDGCRKEAIAGQSAFPKRVSLIIIGTRLRSVLSIFWIAIVMFFTLKFYYLRCDISGIAAQVLGYFLGETCGAI</sequence>
<keyword evidence="3" id="KW-1185">Reference proteome</keyword>
<protein>
    <submittedName>
        <fullName evidence="2">Uncharacterized protein</fullName>
    </submittedName>
</protein>
<dbReference type="EMBL" id="LKBA01000006">
    <property type="protein sequence ID" value="KPN63370.1"/>
    <property type="molecule type" value="Genomic_DNA"/>
</dbReference>
<feature type="transmembrane region" description="Helical" evidence="1">
    <location>
        <begin position="98"/>
        <end position="116"/>
    </location>
</feature>
<organism evidence="2 3">
    <name type="scientific">Aliiroseovarius crassostreae</name>
    <dbReference type="NCBI Taxonomy" id="154981"/>
    <lineage>
        <taxon>Bacteria</taxon>
        <taxon>Pseudomonadati</taxon>
        <taxon>Pseudomonadota</taxon>
        <taxon>Alphaproteobacteria</taxon>
        <taxon>Rhodobacterales</taxon>
        <taxon>Paracoccaceae</taxon>
        <taxon>Aliiroseovarius</taxon>
    </lineage>
</organism>
<feature type="transmembrane region" description="Helical" evidence="1">
    <location>
        <begin position="214"/>
        <end position="231"/>
    </location>
</feature>
<dbReference type="Proteomes" id="UP000050471">
    <property type="component" value="Unassembled WGS sequence"/>
</dbReference>
<feature type="transmembrane region" description="Helical" evidence="1">
    <location>
        <begin position="13"/>
        <end position="36"/>
    </location>
</feature>
<evidence type="ECO:0000256" key="1">
    <source>
        <dbReference type="SAM" id="Phobius"/>
    </source>
</evidence>
<gene>
    <name evidence="2" type="ORF">AKJ29_11915</name>
</gene>
<name>A0A0P7IVT8_9RHOB</name>
<feature type="transmembrane region" description="Helical" evidence="1">
    <location>
        <begin position="252"/>
        <end position="276"/>
    </location>
</feature>
<keyword evidence="1" id="KW-0812">Transmembrane</keyword>
<feature type="transmembrane region" description="Helical" evidence="1">
    <location>
        <begin position="160"/>
        <end position="181"/>
    </location>
</feature>
<comment type="caution">
    <text evidence="2">The sequence shown here is derived from an EMBL/GenBank/DDBJ whole genome shotgun (WGS) entry which is preliminary data.</text>
</comment>
<accession>A0A0P7IVT8</accession>
<evidence type="ECO:0000313" key="3">
    <source>
        <dbReference type="Proteomes" id="UP000050471"/>
    </source>
</evidence>
<evidence type="ECO:0000313" key="2">
    <source>
        <dbReference type="EMBL" id="KPN63370.1"/>
    </source>
</evidence>
<keyword evidence="1" id="KW-0472">Membrane</keyword>
<proteinExistence type="predicted"/>
<reference evidence="2 3" key="1">
    <citation type="submission" date="2015-09" db="EMBL/GenBank/DDBJ databases">
        <title>Draft genome sequence of Aliiroseovarius crassostreae CV919-312TSm, the causative agent of Roseovarius Oyster Disease (formerly Juvenile Oyster Disease).</title>
        <authorList>
            <person name="Kessner L."/>
            <person name="Spinard E."/>
            <person name="Nelson D."/>
        </authorList>
    </citation>
    <scope>NUCLEOTIDE SEQUENCE [LARGE SCALE GENOMIC DNA]</scope>
    <source>
        <strain evidence="2 3">CV919-312</strain>
    </source>
</reference>